<keyword evidence="2" id="KW-1185">Reference proteome</keyword>
<dbReference type="EMBL" id="JBANQN010000006">
    <property type="protein sequence ID" value="KAK6786122.1"/>
    <property type="molecule type" value="Genomic_DNA"/>
</dbReference>
<protein>
    <submittedName>
        <fullName evidence="1">Uncharacterized protein</fullName>
    </submittedName>
</protein>
<evidence type="ECO:0000313" key="2">
    <source>
        <dbReference type="Proteomes" id="UP001371456"/>
    </source>
</evidence>
<dbReference type="Proteomes" id="UP001371456">
    <property type="component" value="Unassembled WGS sequence"/>
</dbReference>
<gene>
    <name evidence="1" type="ORF">RDI58_014647</name>
</gene>
<evidence type="ECO:0000313" key="1">
    <source>
        <dbReference type="EMBL" id="KAK6786122.1"/>
    </source>
</evidence>
<sequence length="49" mass="5611">MFSIGCCAQRVPHPTNRSMCLLQKREEKEIMHEDGTTIMMHGDGTTTMR</sequence>
<dbReference type="AlphaFoldDB" id="A0AAN8TJ01"/>
<organism evidence="1 2">
    <name type="scientific">Solanum bulbocastanum</name>
    <name type="common">Wild potato</name>
    <dbReference type="NCBI Taxonomy" id="147425"/>
    <lineage>
        <taxon>Eukaryota</taxon>
        <taxon>Viridiplantae</taxon>
        <taxon>Streptophyta</taxon>
        <taxon>Embryophyta</taxon>
        <taxon>Tracheophyta</taxon>
        <taxon>Spermatophyta</taxon>
        <taxon>Magnoliopsida</taxon>
        <taxon>eudicotyledons</taxon>
        <taxon>Gunneridae</taxon>
        <taxon>Pentapetalae</taxon>
        <taxon>asterids</taxon>
        <taxon>lamiids</taxon>
        <taxon>Solanales</taxon>
        <taxon>Solanaceae</taxon>
        <taxon>Solanoideae</taxon>
        <taxon>Solaneae</taxon>
        <taxon>Solanum</taxon>
    </lineage>
</organism>
<reference evidence="1 2" key="1">
    <citation type="submission" date="2024-02" db="EMBL/GenBank/DDBJ databases">
        <title>de novo genome assembly of Solanum bulbocastanum strain 11H21.</title>
        <authorList>
            <person name="Hosaka A.J."/>
        </authorList>
    </citation>
    <scope>NUCLEOTIDE SEQUENCE [LARGE SCALE GENOMIC DNA]</scope>
    <source>
        <tissue evidence="1">Young leaves</tissue>
    </source>
</reference>
<name>A0AAN8TJ01_SOLBU</name>
<proteinExistence type="predicted"/>
<comment type="caution">
    <text evidence="1">The sequence shown here is derived from an EMBL/GenBank/DDBJ whole genome shotgun (WGS) entry which is preliminary data.</text>
</comment>
<accession>A0AAN8TJ01</accession>